<dbReference type="InterPro" id="IPR015897">
    <property type="entry name" value="CHK_kinase-like"/>
</dbReference>
<name>A0A5N5SXZ0_9CRUS</name>
<dbReference type="EMBL" id="SEYY01018700">
    <property type="protein sequence ID" value="KAB7499083.1"/>
    <property type="molecule type" value="Genomic_DNA"/>
</dbReference>
<reference evidence="2 3" key="1">
    <citation type="journal article" date="2019" name="PLoS Biol.">
        <title>Sex chromosomes control vertical transmission of feminizing Wolbachia symbionts in an isopod.</title>
        <authorList>
            <person name="Becking T."/>
            <person name="Chebbi M.A."/>
            <person name="Giraud I."/>
            <person name="Moumen B."/>
            <person name="Laverre T."/>
            <person name="Caubet Y."/>
            <person name="Peccoud J."/>
            <person name="Gilbert C."/>
            <person name="Cordaux R."/>
        </authorList>
    </citation>
    <scope>NUCLEOTIDE SEQUENCE [LARGE SCALE GENOMIC DNA]</scope>
    <source>
        <strain evidence="2">ANa2</strain>
        <tissue evidence="2">Whole body excluding digestive tract and cuticle</tissue>
    </source>
</reference>
<dbReference type="Proteomes" id="UP000326759">
    <property type="component" value="Unassembled WGS sequence"/>
</dbReference>
<dbReference type="AlphaFoldDB" id="A0A5N5SXZ0"/>
<dbReference type="Pfam" id="PF02958">
    <property type="entry name" value="EcKL"/>
    <property type="match status" value="1"/>
</dbReference>
<comment type="caution">
    <text evidence="2">The sequence shown here is derived from an EMBL/GenBank/DDBJ whole genome shotgun (WGS) entry which is preliminary data.</text>
</comment>
<sequence length="435" mass="50383">AENNTEINGNQISTNNNSYELITDEIVRNGLQKDKGKNAELLSWEVKDFTKKGDGYTSNVTSVTVKYRKDETQSIVSYVLKLNPQRPPGPMSDLMDGIFIREKEILTSVLEAMSKHLERINLSPIRTPRLFASSLEDGKEAILLENLRTQGFQMHDGKKGHDYRHSLLVMEELGRFHASSLLLEESIAPKTFEEAFQNFVEPWFNVNSKSMRVMEAIMVSQAIGSIKYLEALPGYEKCVKWLKANQQNLGRIYIEGFQTSKSFKVLSHGDCHTNNMLFKYNNSLNMPVDMRFVDLQCTRWGSPASDIIYYTYSSLTGKFRSEHFQNLLCAYYHSFSKVLIFSGRKVPFTFRDLEDEIEKRKIFGLVIGLMALTFVLCQDEDDVVDLGEMTDENRDEFVEKQRKQFMKLSKNNKDFDDRFLFIFDEMLESHFFDEI</sequence>
<accession>A0A5N5SXZ0</accession>
<gene>
    <name evidence="2" type="ORF">Anas_05089</name>
</gene>
<evidence type="ECO:0000313" key="3">
    <source>
        <dbReference type="Proteomes" id="UP000326759"/>
    </source>
</evidence>
<feature type="non-terminal residue" evidence="2">
    <location>
        <position position="1"/>
    </location>
</feature>
<dbReference type="PANTHER" id="PTHR11012:SF30">
    <property type="entry name" value="PROTEIN KINASE-LIKE DOMAIN-CONTAINING"/>
    <property type="match status" value="1"/>
</dbReference>
<dbReference type="InterPro" id="IPR004119">
    <property type="entry name" value="EcKL"/>
</dbReference>
<dbReference type="Gene3D" id="3.90.1200.10">
    <property type="match status" value="1"/>
</dbReference>
<evidence type="ECO:0000313" key="2">
    <source>
        <dbReference type="EMBL" id="KAB7499083.1"/>
    </source>
</evidence>
<organism evidence="2 3">
    <name type="scientific">Armadillidium nasatum</name>
    <dbReference type="NCBI Taxonomy" id="96803"/>
    <lineage>
        <taxon>Eukaryota</taxon>
        <taxon>Metazoa</taxon>
        <taxon>Ecdysozoa</taxon>
        <taxon>Arthropoda</taxon>
        <taxon>Crustacea</taxon>
        <taxon>Multicrustacea</taxon>
        <taxon>Malacostraca</taxon>
        <taxon>Eumalacostraca</taxon>
        <taxon>Peracarida</taxon>
        <taxon>Isopoda</taxon>
        <taxon>Oniscidea</taxon>
        <taxon>Crinocheta</taxon>
        <taxon>Armadillidiidae</taxon>
        <taxon>Armadillidium</taxon>
    </lineage>
</organism>
<feature type="domain" description="CHK kinase-like" evidence="1">
    <location>
        <begin position="142"/>
        <end position="341"/>
    </location>
</feature>
<protein>
    <recommendedName>
        <fullName evidence="1">CHK kinase-like domain-containing protein</fullName>
    </recommendedName>
</protein>
<keyword evidence="3" id="KW-1185">Reference proteome</keyword>
<dbReference type="OrthoDB" id="6343766at2759"/>
<evidence type="ECO:0000259" key="1">
    <source>
        <dbReference type="SMART" id="SM00587"/>
    </source>
</evidence>
<dbReference type="PANTHER" id="PTHR11012">
    <property type="entry name" value="PROTEIN KINASE-LIKE DOMAIN-CONTAINING"/>
    <property type="match status" value="1"/>
</dbReference>
<proteinExistence type="predicted"/>
<dbReference type="InterPro" id="IPR011009">
    <property type="entry name" value="Kinase-like_dom_sf"/>
</dbReference>
<dbReference type="SUPFAM" id="SSF56112">
    <property type="entry name" value="Protein kinase-like (PK-like)"/>
    <property type="match status" value="1"/>
</dbReference>
<dbReference type="SMART" id="SM00587">
    <property type="entry name" value="CHK"/>
    <property type="match status" value="1"/>
</dbReference>